<dbReference type="KEGG" id="hir:HETIRDRAFT_105966"/>
<keyword evidence="2" id="KW-1185">Reference proteome</keyword>
<accession>W4JTS1</accession>
<gene>
    <name evidence="1" type="ORF">HETIRDRAFT_105966</name>
</gene>
<sequence>MNELPLQIRTALHLLIQDHLHGRLDRRNIGLGEQVSLTLRQEIERFDLTIGKAVKNPCRKPYKLSQPRVGDSTVALTTAGGDGKPSCQRLTDVHSPKTPSEYFRVAMTHPAAEES</sequence>
<name>W4JTS1_HETIT</name>
<dbReference type="AlphaFoldDB" id="W4JTS1"/>
<dbReference type="OrthoDB" id="19329at2759"/>
<dbReference type="RefSeq" id="XP_009551398.1">
    <property type="nucleotide sequence ID" value="XM_009553103.1"/>
</dbReference>
<reference evidence="1 2" key="1">
    <citation type="journal article" date="2012" name="New Phytol.">
        <title>Insight into trade-off between wood decay and parasitism from the genome of a fungal forest pathogen.</title>
        <authorList>
            <person name="Olson A."/>
            <person name="Aerts A."/>
            <person name="Asiegbu F."/>
            <person name="Belbahri L."/>
            <person name="Bouzid O."/>
            <person name="Broberg A."/>
            <person name="Canback B."/>
            <person name="Coutinho P.M."/>
            <person name="Cullen D."/>
            <person name="Dalman K."/>
            <person name="Deflorio G."/>
            <person name="van Diepen L.T."/>
            <person name="Dunand C."/>
            <person name="Duplessis S."/>
            <person name="Durling M."/>
            <person name="Gonthier P."/>
            <person name="Grimwood J."/>
            <person name="Fossdal C.G."/>
            <person name="Hansson D."/>
            <person name="Henrissat B."/>
            <person name="Hietala A."/>
            <person name="Himmelstrand K."/>
            <person name="Hoffmeister D."/>
            <person name="Hogberg N."/>
            <person name="James T.Y."/>
            <person name="Karlsson M."/>
            <person name="Kohler A."/>
            <person name="Kues U."/>
            <person name="Lee Y.H."/>
            <person name="Lin Y.C."/>
            <person name="Lind M."/>
            <person name="Lindquist E."/>
            <person name="Lombard V."/>
            <person name="Lucas S."/>
            <person name="Lunden K."/>
            <person name="Morin E."/>
            <person name="Murat C."/>
            <person name="Park J."/>
            <person name="Raffaello T."/>
            <person name="Rouze P."/>
            <person name="Salamov A."/>
            <person name="Schmutz J."/>
            <person name="Solheim H."/>
            <person name="Stahlberg J."/>
            <person name="Velez H."/>
            <person name="de Vries R.P."/>
            <person name="Wiebenga A."/>
            <person name="Woodward S."/>
            <person name="Yakovlev I."/>
            <person name="Garbelotto M."/>
            <person name="Martin F."/>
            <person name="Grigoriev I.V."/>
            <person name="Stenlid J."/>
        </authorList>
    </citation>
    <scope>NUCLEOTIDE SEQUENCE [LARGE SCALE GENOMIC DNA]</scope>
    <source>
        <strain evidence="1 2">TC 32-1</strain>
    </source>
</reference>
<dbReference type="GeneID" id="20666122"/>
<protein>
    <submittedName>
        <fullName evidence="1">Uncharacterized protein</fullName>
    </submittedName>
</protein>
<dbReference type="Proteomes" id="UP000030671">
    <property type="component" value="Unassembled WGS sequence"/>
</dbReference>
<evidence type="ECO:0000313" key="2">
    <source>
        <dbReference type="Proteomes" id="UP000030671"/>
    </source>
</evidence>
<dbReference type="InParanoid" id="W4JTS1"/>
<evidence type="ECO:0000313" key="1">
    <source>
        <dbReference type="EMBL" id="ETW76505.1"/>
    </source>
</evidence>
<dbReference type="EMBL" id="KI925464">
    <property type="protein sequence ID" value="ETW76505.1"/>
    <property type="molecule type" value="Genomic_DNA"/>
</dbReference>
<organism evidence="1 2">
    <name type="scientific">Heterobasidion irregulare (strain TC 32-1)</name>
    <dbReference type="NCBI Taxonomy" id="747525"/>
    <lineage>
        <taxon>Eukaryota</taxon>
        <taxon>Fungi</taxon>
        <taxon>Dikarya</taxon>
        <taxon>Basidiomycota</taxon>
        <taxon>Agaricomycotina</taxon>
        <taxon>Agaricomycetes</taxon>
        <taxon>Russulales</taxon>
        <taxon>Bondarzewiaceae</taxon>
        <taxon>Heterobasidion</taxon>
        <taxon>Heterobasidion annosum species complex</taxon>
    </lineage>
</organism>
<dbReference type="HOGENOM" id="CLU_2109362_0_0_1"/>
<proteinExistence type="predicted"/>